<dbReference type="RefSeq" id="WP_210535798.1">
    <property type="nucleotide sequence ID" value="NZ_JAGKTC010000001.1"/>
</dbReference>
<comment type="caution">
    <text evidence="1">The sequence shown here is derived from an EMBL/GenBank/DDBJ whole genome shotgun (WGS) entry which is preliminary data.</text>
</comment>
<keyword evidence="2" id="KW-1185">Reference proteome</keyword>
<gene>
    <name evidence="1" type="ORF">J5837_06095</name>
</gene>
<sequence>MDVWVDSSVVNKIVPDAKWQKAGVSVLRVSRGLCSTQRPVEADEEVFLSSERVGAKSTGLIDYLGSGEFVRVGLAALVPALDERTHPASSRKPGWR</sequence>
<reference evidence="1" key="2">
    <citation type="submission" date="2021-03" db="EMBL/GenBank/DDBJ databases">
        <authorList>
            <person name="Cao W."/>
        </authorList>
    </citation>
    <scope>NUCLEOTIDE SEQUENCE</scope>
    <source>
        <strain evidence="1">110414</strain>
    </source>
</reference>
<protein>
    <submittedName>
        <fullName evidence="1">Uncharacterized protein</fullName>
    </submittedName>
</protein>
<dbReference type="EMBL" id="JAGKTC010000001">
    <property type="protein sequence ID" value="MBP3983996.1"/>
    <property type="molecule type" value="Genomic_DNA"/>
</dbReference>
<evidence type="ECO:0000313" key="1">
    <source>
        <dbReference type="EMBL" id="MBP3983996.1"/>
    </source>
</evidence>
<evidence type="ECO:0000313" key="2">
    <source>
        <dbReference type="Proteomes" id="UP000673447"/>
    </source>
</evidence>
<proteinExistence type="predicted"/>
<reference evidence="1" key="1">
    <citation type="journal article" date="2016" name="Int. J. Syst. Evol. Microbiol.">
        <title>Pseudoxanthomonas helianthi sp. nov., isolated from roots of Jerusalem artichoke (Helianthus tuberosus).</title>
        <authorList>
            <person name="Kittiwongwattana C."/>
            <person name="Thawai C."/>
        </authorList>
    </citation>
    <scope>NUCLEOTIDE SEQUENCE</scope>
    <source>
        <strain evidence="1">110414</strain>
    </source>
</reference>
<organism evidence="1 2">
    <name type="scientific">Pseudoxanthomonas helianthi</name>
    <dbReference type="NCBI Taxonomy" id="1453541"/>
    <lineage>
        <taxon>Bacteria</taxon>
        <taxon>Pseudomonadati</taxon>
        <taxon>Pseudomonadota</taxon>
        <taxon>Gammaproteobacteria</taxon>
        <taxon>Lysobacterales</taxon>
        <taxon>Lysobacteraceae</taxon>
        <taxon>Pseudoxanthomonas</taxon>
    </lineage>
</organism>
<name>A0A940X2S6_9GAMM</name>
<dbReference type="Proteomes" id="UP000673447">
    <property type="component" value="Unassembled WGS sequence"/>
</dbReference>
<dbReference type="AlphaFoldDB" id="A0A940X2S6"/>
<accession>A0A940X2S6</accession>